<dbReference type="KEGG" id="mbry:B1812_07365"/>
<evidence type="ECO:0000313" key="3">
    <source>
        <dbReference type="Proteomes" id="UP000193978"/>
    </source>
</evidence>
<organism evidence="2 3">
    <name type="scientific">Methylocystis bryophila</name>
    <dbReference type="NCBI Taxonomy" id="655015"/>
    <lineage>
        <taxon>Bacteria</taxon>
        <taxon>Pseudomonadati</taxon>
        <taxon>Pseudomonadota</taxon>
        <taxon>Alphaproteobacteria</taxon>
        <taxon>Hyphomicrobiales</taxon>
        <taxon>Methylocystaceae</taxon>
        <taxon>Methylocystis</taxon>
    </lineage>
</organism>
<accession>A0A1W6MTP2</accession>
<evidence type="ECO:0008006" key="4">
    <source>
        <dbReference type="Google" id="ProtNLM"/>
    </source>
</evidence>
<dbReference type="Gene3D" id="3.40.50.300">
    <property type="entry name" value="P-loop containing nucleotide triphosphate hydrolases"/>
    <property type="match status" value="1"/>
</dbReference>
<dbReference type="AlphaFoldDB" id="A0A1W6MTP2"/>
<protein>
    <recommendedName>
        <fullName evidence="4">AAA+ ATPase domain-containing protein</fullName>
    </recommendedName>
</protein>
<feature type="compositionally biased region" description="Basic and acidic residues" evidence="1">
    <location>
        <begin position="410"/>
        <end position="420"/>
    </location>
</feature>
<dbReference type="Pfam" id="PF13481">
    <property type="entry name" value="AAA_25"/>
    <property type="match status" value="1"/>
</dbReference>
<dbReference type="OrthoDB" id="1496333at2"/>
<dbReference type="STRING" id="655015.B1812_07365"/>
<gene>
    <name evidence="2" type="ORF">B1812_07365</name>
</gene>
<dbReference type="SUPFAM" id="SSF52540">
    <property type="entry name" value="P-loop containing nucleoside triphosphate hydrolases"/>
    <property type="match status" value="1"/>
</dbReference>
<dbReference type="Proteomes" id="UP000193978">
    <property type="component" value="Chromosome"/>
</dbReference>
<dbReference type="InterPro" id="IPR027417">
    <property type="entry name" value="P-loop_NTPase"/>
</dbReference>
<dbReference type="RefSeq" id="WP_085771011.1">
    <property type="nucleotide sequence ID" value="NZ_AP027149.1"/>
</dbReference>
<reference evidence="2 3" key="1">
    <citation type="submission" date="2017-02" db="EMBL/GenBank/DDBJ databases">
        <authorList>
            <person name="Peterson S.W."/>
        </authorList>
    </citation>
    <scope>NUCLEOTIDE SEQUENCE [LARGE SCALE GENOMIC DNA]</scope>
    <source>
        <strain evidence="2 3">S285</strain>
    </source>
</reference>
<evidence type="ECO:0000313" key="2">
    <source>
        <dbReference type="EMBL" id="ARN80922.1"/>
    </source>
</evidence>
<sequence>MTFLENGFNPGWTQAEKDRWAAEGAAKYKPPANNGSSAHKAKSSATLIRCADVKIEAIDWLWHGWLARRKLHVLAGAPGGGKSTIAYSVIAIITSAGTFPDGSRCASAGNVVIWSSEDDPSDTIKPRLVAMGADVKRVYFVRGATEGGKARPFDPSKDMDALATAIADIGGVVLVIIDSIAEAVSGDSHKNTEARRGLQPVVDLAQSANAAVLGIAHFTKGTFGRSPIDRITGSLAFGAMARVVLVAAKNDSDEGPARIIARAKSNIGPDGDGFVYDLEQRPVPSHEGMFASCVAWGEALEGSARELLAQVEGDEPTSDGDGEAVNKAKEFISETLAAGPKAAKEVEAEAKGAGHSERTIRRAKKALAVVAIKGRSAPSGAWTWSLPVLDLKRQGGQGGQHGQRVATFDKPNKTGRHAEGGQDGQLYEQRPSRSSAQGNLAALAAFSESPEELGKNLDGQCLATLATLATFDSPEGGQL</sequence>
<proteinExistence type="predicted"/>
<keyword evidence="3" id="KW-1185">Reference proteome</keyword>
<dbReference type="EMBL" id="CP019948">
    <property type="protein sequence ID" value="ARN80922.1"/>
    <property type="molecule type" value="Genomic_DNA"/>
</dbReference>
<evidence type="ECO:0000256" key="1">
    <source>
        <dbReference type="SAM" id="MobiDB-lite"/>
    </source>
</evidence>
<name>A0A1W6MTP2_9HYPH</name>
<feature type="region of interest" description="Disordered" evidence="1">
    <location>
        <begin position="394"/>
        <end position="434"/>
    </location>
</feature>